<evidence type="ECO:0000313" key="3">
    <source>
        <dbReference type="EMBL" id="OOS17784.1"/>
    </source>
</evidence>
<evidence type="ECO:0000313" key="4">
    <source>
        <dbReference type="Proteomes" id="UP000190652"/>
    </source>
</evidence>
<dbReference type="EMBL" id="MUYO01000002">
    <property type="protein sequence ID" value="OOS17784.1"/>
    <property type="molecule type" value="Genomic_DNA"/>
</dbReference>
<dbReference type="Pfam" id="PF19804">
    <property type="entry name" value="DUF6287"/>
    <property type="match status" value="1"/>
</dbReference>
<dbReference type="InterPro" id="IPR046254">
    <property type="entry name" value="DUF6287"/>
</dbReference>
<organism evidence="3 4">
    <name type="scientific">Streptococcus mitis</name>
    <dbReference type="NCBI Taxonomy" id="28037"/>
    <lineage>
        <taxon>Bacteria</taxon>
        <taxon>Bacillati</taxon>
        <taxon>Bacillota</taxon>
        <taxon>Bacilli</taxon>
        <taxon>Lactobacillales</taxon>
        <taxon>Streptococcaceae</taxon>
        <taxon>Streptococcus</taxon>
        <taxon>Streptococcus mitis group</taxon>
    </lineage>
</organism>
<reference evidence="3 4" key="1">
    <citation type="submission" date="2017-02" db="EMBL/GenBank/DDBJ databases">
        <title>Draft genome sequence of Streptococcus mitis CCUG 63687.</title>
        <authorList>
            <person name="Salva-Serra F."/>
            <person name="Engstrom-Jakobsson H."/>
            <person name="Thorell K."/>
            <person name="Jaen-Luchoro D."/>
            <person name="Gonzales-Siles L."/>
            <person name="Karlsson R."/>
            <person name="Yazdan S."/>
            <person name="Boulund F."/>
            <person name="Johnning A."/>
            <person name="Engstrand L."/>
            <person name="Kristiansson E."/>
            <person name="Moore E."/>
        </authorList>
    </citation>
    <scope>NUCLEOTIDE SEQUENCE [LARGE SCALE GENOMIC DNA]</scope>
    <source>
        <strain evidence="3 4">CCUG 63687</strain>
    </source>
</reference>
<accession>A0A1T0C631</accession>
<keyword evidence="1" id="KW-0732">Signal</keyword>
<dbReference type="Proteomes" id="UP000190652">
    <property type="component" value="Unassembled WGS sequence"/>
</dbReference>
<dbReference type="PROSITE" id="PS51257">
    <property type="entry name" value="PROKAR_LIPOPROTEIN"/>
    <property type="match status" value="1"/>
</dbReference>
<comment type="caution">
    <text evidence="3">The sequence shown here is derived from an EMBL/GenBank/DDBJ whole genome shotgun (WGS) entry which is preliminary data.</text>
</comment>
<feature type="domain" description="DUF6287" evidence="2">
    <location>
        <begin position="408"/>
        <end position="440"/>
    </location>
</feature>
<proteinExistence type="predicted"/>
<sequence>MKKFLLATTLLLTLVLGGCQYLPWNKSAETPSDSTSETSVATPEIDYSSYNKVLDDYEKVAKGTLPTGMDVNLLASQVKSSQGFYTDVVYHKTDLNNDGVDELLLALEMKSGEKSLLDIRTLKDGKVIRLTNQENRLDQIGERMTVGILPDNSLLYRGAGTATSHIYAHYQFSENGQSLVKAKEAQELVDLGVGSPISLETLSWKSVSDKLPGGSSTEKGTAETKTSVDYSPYNSILKDYEFILDHKSEVKDTINLIANVYAGMAEHSQAFTYAMVDMDKNGIDELIVSSKNGSEILDIFTLKDQKVIRLTNAENKMQMLGTRFKAYLLEDGKLYTQWNPFAGDPQTIHTIWKLNSSGDKLEKVKEAKTEDEVSPGARMNLSSLTWKSVTEKFAATASSSNQNTSGKMDINAIKNGDFSSIEGRWSNGHGGEDLVFSKDGLIAPEGFKVDLTESELVNGLLIARYSAKDFGVFIKFVPAGVRIPDGTSMGKVVTDASDISKDRIIFHAAFPLHGDPEQFLYRVE</sequence>
<gene>
    <name evidence="3" type="ORF">B0686_05495</name>
</gene>
<feature type="signal peptide" evidence="1">
    <location>
        <begin position="1"/>
        <end position="21"/>
    </location>
</feature>
<dbReference type="RefSeq" id="WP_078352537.1">
    <property type="nucleotide sequence ID" value="NZ_MUYO01000002.1"/>
</dbReference>
<dbReference type="AlphaFoldDB" id="A0A1T0C631"/>
<evidence type="ECO:0000259" key="2">
    <source>
        <dbReference type="Pfam" id="PF19804"/>
    </source>
</evidence>
<name>A0A1T0C631_STRMT</name>
<evidence type="ECO:0000256" key="1">
    <source>
        <dbReference type="SAM" id="SignalP"/>
    </source>
</evidence>
<feature type="chain" id="PRO_5039713326" description="DUF6287 domain-containing protein" evidence="1">
    <location>
        <begin position="22"/>
        <end position="524"/>
    </location>
</feature>
<protein>
    <recommendedName>
        <fullName evidence="2">DUF6287 domain-containing protein</fullName>
    </recommendedName>
</protein>